<dbReference type="InterPro" id="IPR036457">
    <property type="entry name" value="PPM-type-like_dom_sf"/>
</dbReference>
<dbReference type="Gene3D" id="3.60.40.10">
    <property type="entry name" value="PPM-type phosphatase domain"/>
    <property type="match status" value="1"/>
</dbReference>
<dbReference type="InterPro" id="IPR015655">
    <property type="entry name" value="PP2C"/>
</dbReference>
<dbReference type="OMA" id="DHNAWNP"/>
<dbReference type="Gene3D" id="3.10.200.10">
    <property type="entry name" value="Alpha carbonic anhydrase"/>
    <property type="match status" value="1"/>
</dbReference>
<dbReference type="Pfam" id="PF00481">
    <property type="entry name" value="PP2C"/>
    <property type="match status" value="1"/>
</dbReference>
<dbReference type="PROSITE" id="PS51144">
    <property type="entry name" value="ALPHA_CA_2"/>
    <property type="match status" value="1"/>
</dbReference>
<dbReference type="Proteomes" id="UP000694380">
    <property type="component" value="Unplaced"/>
</dbReference>
<evidence type="ECO:0000313" key="7">
    <source>
        <dbReference type="Ensembl" id="ENSCPBP00000016404.1"/>
    </source>
</evidence>
<feature type="domain" description="PPM-type phosphatase" evidence="6">
    <location>
        <begin position="240"/>
        <end position="651"/>
    </location>
</feature>
<evidence type="ECO:0000313" key="8">
    <source>
        <dbReference type="Proteomes" id="UP000694380"/>
    </source>
</evidence>
<name>A0A8C3P362_CHRPI</name>
<dbReference type="GO" id="GO:0005739">
    <property type="term" value="C:mitochondrion"/>
    <property type="evidence" value="ECO:0007669"/>
    <property type="project" value="TreeGrafter"/>
</dbReference>
<organism evidence="7 8">
    <name type="scientific">Chrysemys picta bellii</name>
    <name type="common">Western painted turtle</name>
    <name type="synonym">Emys bellii</name>
    <dbReference type="NCBI Taxonomy" id="8478"/>
    <lineage>
        <taxon>Eukaryota</taxon>
        <taxon>Metazoa</taxon>
        <taxon>Chordata</taxon>
        <taxon>Craniata</taxon>
        <taxon>Vertebrata</taxon>
        <taxon>Euteleostomi</taxon>
        <taxon>Archelosauria</taxon>
        <taxon>Testudinata</taxon>
        <taxon>Testudines</taxon>
        <taxon>Cryptodira</taxon>
        <taxon>Durocryptodira</taxon>
        <taxon>Testudinoidea</taxon>
        <taxon>Emydidae</taxon>
        <taxon>Chrysemys</taxon>
    </lineage>
</organism>
<sequence>MTGHHCWGYGQDDGPSEWYKSYPIAQGHRQSPVDIVSRQAVYDPSLKPLIISYESCTSLEISNNGHSVMVDFEDADDKTAPLGSLECQEICNIWRSSSSSRWLGGSWYFLGGLQKISFAEGITLERVHLMMSSTVSSRILSSARNSIIVLQGKGRLYSRCITNRNKMKWKCGFAKGPLSPFVLSWSIDNVFTLKKAFRHTSTEEEDFSLQLTSSQINDILRADEFSHKIHDFDGKNTNSVLKFESNQLAANTPNEDRRSAATCLQTKGMMFGVFDGHAGSACAQSVSQRLLYYIAVSLMSQQTLEEIEFAMEHMKPVLPILQWYKHPNDMYREVASLYLDHLRVYWQELLNLDVELGFSVEEALIYAFKRLDSDISLEAQAPLENEMMRNIALQVAFSGATACVAHIDSVHLHIANAGDCRAILGVQEEDGMWSALSLTGDHNAFNEAEIRRLKGEHPKSEEETVIINNRLLGILMPSRAFGDVRFKWSKELQHNILENGCDVEALNIYQYAPPNYYTPPYLIAEPEVTYHKLRCQDKFLVIASDGLWDMLNNEDVIKLVAEHLAQANVQKPRMTVQKPASLGYMRSLLRHRKASGVGSYDQNIATHLIRHAIGDNEYGEIDQERLAAMLTLPEDLARMYRDDITVTVVYFNSDTIDSYYKENE</sequence>
<dbReference type="PROSITE" id="PS51746">
    <property type="entry name" value="PPM_2"/>
    <property type="match status" value="1"/>
</dbReference>
<dbReference type="SMART" id="SM01057">
    <property type="entry name" value="Carb_anhydrase"/>
    <property type="match status" value="1"/>
</dbReference>
<evidence type="ECO:0000259" key="5">
    <source>
        <dbReference type="PROSITE" id="PS51144"/>
    </source>
</evidence>
<keyword evidence="3 4" id="KW-0904">Protein phosphatase</keyword>
<keyword evidence="2 4" id="KW-0378">Hydrolase</keyword>
<evidence type="ECO:0000259" key="6">
    <source>
        <dbReference type="PROSITE" id="PS51746"/>
    </source>
</evidence>
<dbReference type="SUPFAM" id="SSF51069">
    <property type="entry name" value="Carbonic anhydrase"/>
    <property type="match status" value="1"/>
</dbReference>
<proteinExistence type="inferred from homology"/>
<reference evidence="7" key="1">
    <citation type="submission" date="2025-08" db="UniProtKB">
        <authorList>
            <consortium name="Ensembl"/>
        </authorList>
    </citation>
    <scope>IDENTIFICATION</scope>
</reference>
<dbReference type="AlphaFoldDB" id="A0A8C3P362"/>
<dbReference type="InterPro" id="IPR001932">
    <property type="entry name" value="PPM-type_phosphatase-like_dom"/>
</dbReference>
<protein>
    <submittedName>
        <fullName evidence="7">Pyruvate dehydrogenase phosphatase catalytic subunit 2</fullName>
    </submittedName>
</protein>
<dbReference type="Ensembl" id="ENSCPBT00000019402.1">
    <property type="protein sequence ID" value="ENSCPBP00000016404.1"/>
    <property type="gene ID" value="ENSCPBG00000012093.1"/>
</dbReference>
<keyword evidence="1" id="KW-0479">Metal-binding</keyword>
<gene>
    <name evidence="7" type="primary">PDP2</name>
</gene>
<keyword evidence="8" id="KW-1185">Reference proteome</keyword>
<dbReference type="InterPro" id="IPR001148">
    <property type="entry name" value="CA_dom"/>
</dbReference>
<dbReference type="PROSITE" id="PS01032">
    <property type="entry name" value="PPM_1"/>
    <property type="match status" value="1"/>
</dbReference>
<dbReference type="PANTHER" id="PTHR13832">
    <property type="entry name" value="PROTEIN PHOSPHATASE 2C"/>
    <property type="match status" value="1"/>
</dbReference>
<dbReference type="PANTHER" id="PTHR13832:SF343">
    <property type="entry name" value="[PYRUVATE DEHYDROGENASE [ACETYL-TRANSFERRING]]-PHOSPHATASE 2, MITOCHONDRIAL"/>
    <property type="match status" value="1"/>
</dbReference>
<dbReference type="GO" id="GO:0004741">
    <property type="term" value="F:[pyruvate dehydrogenase (acetyl-transferring)]-phosphatase activity"/>
    <property type="evidence" value="ECO:0007669"/>
    <property type="project" value="Ensembl"/>
</dbReference>
<evidence type="ECO:0000256" key="1">
    <source>
        <dbReference type="ARBA" id="ARBA00022723"/>
    </source>
</evidence>
<comment type="similarity">
    <text evidence="4">Belongs to the PP2C family.</text>
</comment>
<dbReference type="GeneTree" id="ENSGT00940000160687"/>
<dbReference type="Pfam" id="PF00194">
    <property type="entry name" value="Carb_anhydrase"/>
    <property type="match status" value="1"/>
</dbReference>
<reference evidence="7" key="2">
    <citation type="submission" date="2025-09" db="UniProtKB">
        <authorList>
            <consortium name="Ensembl"/>
        </authorList>
    </citation>
    <scope>IDENTIFICATION</scope>
</reference>
<dbReference type="InterPro" id="IPR000222">
    <property type="entry name" value="PP2C_BS"/>
</dbReference>
<dbReference type="GO" id="GO:0046872">
    <property type="term" value="F:metal ion binding"/>
    <property type="evidence" value="ECO:0007669"/>
    <property type="project" value="UniProtKB-KW"/>
</dbReference>
<evidence type="ECO:0000256" key="2">
    <source>
        <dbReference type="ARBA" id="ARBA00022801"/>
    </source>
</evidence>
<dbReference type="CDD" id="cd00143">
    <property type="entry name" value="PP2Cc"/>
    <property type="match status" value="1"/>
</dbReference>
<evidence type="ECO:0000256" key="4">
    <source>
        <dbReference type="RuleBase" id="RU003465"/>
    </source>
</evidence>
<evidence type="ECO:0000256" key="3">
    <source>
        <dbReference type="ARBA" id="ARBA00022912"/>
    </source>
</evidence>
<dbReference type="SMART" id="SM00332">
    <property type="entry name" value="PP2Cc"/>
    <property type="match status" value="1"/>
</dbReference>
<feature type="domain" description="Alpha-carbonic anhydrase" evidence="5">
    <location>
        <begin position="5"/>
        <end position="358"/>
    </location>
</feature>
<dbReference type="InterPro" id="IPR036398">
    <property type="entry name" value="CA_dom_sf"/>
</dbReference>
<accession>A0A8C3P362</accession>
<dbReference type="SUPFAM" id="SSF81606">
    <property type="entry name" value="PP2C-like"/>
    <property type="match status" value="1"/>
</dbReference>
<dbReference type="GO" id="GO:0042093">
    <property type="term" value="P:T-helper cell differentiation"/>
    <property type="evidence" value="ECO:0007669"/>
    <property type="project" value="Ensembl"/>
</dbReference>